<sequence length="151" mass="17779">MPHPKVSKEMATKWNPILNRATNEFTMIYSRNILKDKKLVRGHNPFVTAFLEEQLLQTQRSINKVKAEQKSMKKNIEQFLQNIKEESIFWKQRQHHKVVEDKYKELVQLAGSLQMFLISKGAELDTEELEDAEWIKQQVESVNIQGILQTI</sequence>
<evidence type="ECO:0000313" key="3">
    <source>
        <dbReference type="Proteomes" id="UP000075243"/>
    </source>
</evidence>
<dbReference type="AlphaFoldDB" id="A0A151T6V2"/>
<gene>
    <name evidence="2" type="ORF">KK1_017333</name>
</gene>
<reference evidence="2 3" key="1">
    <citation type="journal article" date="2012" name="Nat. Biotechnol.">
        <title>Draft genome sequence of pigeonpea (Cajanus cajan), an orphan legume crop of resource-poor farmers.</title>
        <authorList>
            <person name="Varshney R.K."/>
            <person name="Chen W."/>
            <person name="Li Y."/>
            <person name="Bharti A.K."/>
            <person name="Saxena R.K."/>
            <person name="Schlueter J.A."/>
            <person name="Donoghue M.T."/>
            <person name="Azam S."/>
            <person name="Fan G."/>
            <person name="Whaley A.M."/>
            <person name="Farmer A.D."/>
            <person name="Sheridan J."/>
            <person name="Iwata A."/>
            <person name="Tuteja R."/>
            <person name="Penmetsa R.V."/>
            <person name="Wu W."/>
            <person name="Upadhyaya H.D."/>
            <person name="Yang S.P."/>
            <person name="Shah T."/>
            <person name="Saxena K.B."/>
            <person name="Michael T."/>
            <person name="McCombie W.R."/>
            <person name="Yang B."/>
            <person name="Zhang G."/>
            <person name="Yang H."/>
            <person name="Wang J."/>
            <person name="Spillane C."/>
            <person name="Cook D.R."/>
            <person name="May G.D."/>
            <person name="Xu X."/>
            <person name="Jackson S.A."/>
        </authorList>
    </citation>
    <scope>NUCLEOTIDE SEQUENCE [LARGE SCALE GENOMIC DNA]</scope>
    <source>
        <strain evidence="3">cv. Asha</strain>
    </source>
</reference>
<keyword evidence="3" id="KW-1185">Reference proteome</keyword>
<protein>
    <submittedName>
        <fullName evidence="2">Uncharacterized protein</fullName>
    </submittedName>
</protein>
<proteinExistence type="predicted"/>
<keyword evidence="1" id="KW-0175">Coiled coil</keyword>
<feature type="coiled-coil region" evidence="1">
    <location>
        <begin position="48"/>
        <end position="82"/>
    </location>
</feature>
<evidence type="ECO:0000256" key="1">
    <source>
        <dbReference type="SAM" id="Coils"/>
    </source>
</evidence>
<evidence type="ECO:0000313" key="2">
    <source>
        <dbReference type="EMBL" id="KYP62782.1"/>
    </source>
</evidence>
<accession>A0A151T6V2</accession>
<dbReference type="Proteomes" id="UP000075243">
    <property type="component" value="Chromosome 8"/>
</dbReference>
<dbReference type="Gramene" id="C.cajan_16835.t">
    <property type="protein sequence ID" value="C.cajan_16835.t"/>
    <property type="gene ID" value="C.cajan_16835"/>
</dbReference>
<dbReference type="EMBL" id="CM003610">
    <property type="protein sequence ID" value="KYP62782.1"/>
    <property type="molecule type" value="Genomic_DNA"/>
</dbReference>
<name>A0A151T6V2_CAJCA</name>
<organism evidence="2 3">
    <name type="scientific">Cajanus cajan</name>
    <name type="common">Pigeon pea</name>
    <name type="synonym">Cajanus indicus</name>
    <dbReference type="NCBI Taxonomy" id="3821"/>
    <lineage>
        <taxon>Eukaryota</taxon>
        <taxon>Viridiplantae</taxon>
        <taxon>Streptophyta</taxon>
        <taxon>Embryophyta</taxon>
        <taxon>Tracheophyta</taxon>
        <taxon>Spermatophyta</taxon>
        <taxon>Magnoliopsida</taxon>
        <taxon>eudicotyledons</taxon>
        <taxon>Gunneridae</taxon>
        <taxon>Pentapetalae</taxon>
        <taxon>rosids</taxon>
        <taxon>fabids</taxon>
        <taxon>Fabales</taxon>
        <taxon>Fabaceae</taxon>
        <taxon>Papilionoideae</taxon>
        <taxon>50 kb inversion clade</taxon>
        <taxon>NPAAA clade</taxon>
        <taxon>indigoferoid/millettioid clade</taxon>
        <taxon>Phaseoleae</taxon>
        <taxon>Cajanus</taxon>
    </lineage>
</organism>